<evidence type="ECO:0000256" key="5">
    <source>
        <dbReference type="ARBA" id="ARBA00022692"/>
    </source>
</evidence>
<reference evidence="19" key="1">
    <citation type="submission" date="2025-08" db="UniProtKB">
        <authorList>
            <consortium name="RefSeq"/>
        </authorList>
    </citation>
    <scope>IDENTIFICATION</scope>
</reference>
<dbReference type="Pfam" id="PF01582">
    <property type="entry name" value="TIR"/>
    <property type="match status" value="1"/>
</dbReference>
<dbReference type="Gene3D" id="3.40.50.10140">
    <property type="entry name" value="Toll/interleukin-1 receptor homology (TIR) domain"/>
    <property type="match status" value="1"/>
</dbReference>
<dbReference type="SMART" id="SM00365">
    <property type="entry name" value="LRR_SD22"/>
    <property type="match status" value="4"/>
</dbReference>
<evidence type="ECO:0000256" key="9">
    <source>
        <dbReference type="ARBA" id="ARBA00022989"/>
    </source>
</evidence>
<evidence type="ECO:0000256" key="8">
    <source>
        <dbReference type="ARBA" id="ARBA00022859"/>
    </source>
</evidence>
<keyword evidence="4" id="KW-0433">Leucine-rich repeat</keyword>
<evidence type="ECO:0000256" key="13">
    <source>
        <dbReference type="ARBA" id="ARBA00023198"/>
    </source>
</evidence>
<comment type="subcellular location">
    <subcellularLocation>
        <location evidence="1">Membrane</location>
        <topology evidence="1">Single-pass type I membrane protein</topology>
    </subcellularLocation>
</comment>
<evidence type="ECO:0000256" key="1">
    <source>
        <dbReference type="ARBA" id="ARBA00004479"/>
    </source>
</evidence>
<dbReference type="GeneID" id="101648009"/>
<keyword evidence="5 15" id="KW-0812">Transmembrane</keyword>
<proteinExistence type="inferred from homology"/>
<dbReference type="Proteomes" id="UP000694863">
    <property type="component" value="Unplaced"/>
</dbReference>
<feature type="chain" id="PRO_5046099570" evidence="16">
    <location>
        <begin position="21"/>
        <end position="858"/>
    </location>
</feature>
<evidence type="ECO:0000256" key="16">
    <source>
        <dbReference type="SAM" id="SignalP"/>
    </source>
</evidence>
<keyword evidence="7" id="KW-0677">Repeat</keyword>
<comment type="similarity">
    <text evidence="2 14">Belongs to the Toll-like receptor family.</text>
</comment>
<evidence type="ECO:0000256" key="3">
    <source>
        <dbReference type="ARBA" id="ARBA00022588"/>
    </source>
</evidence>
<dbReference type="PROSITE" id="PS51450">
    <property type="entry name" value="LRR"/>
    <property type="match status" value="3"/>
</dbReference>
<evidence type="ECO:0000313" key="18">
    <source>
        <dbReference type="Proteomes" id="UP000694863"/>
    </source>
</evidence>
<feature type="transmembrane region" description="Helical" evidence="15">
    <location>
        <begin position="640"/>
        <end position="663"/>
    </location>
</feature>
<dbReference type="RefSeq" id="XP_004699989.1">
    <property type="nucleotide sequence ID" value="XM_004699932.4"/>
</dbReference>
<evidence type="ECO:0000256" key="14">
    <source>
        <dbReference type="PIRNR" id="PIRNR037595"/>
    </source>
</evidence>
<dbReference type="PIRSF" id="PIRSF037595">
    <property type="entry name" value="Toll-like_receptor"/>
    <property type="match status" value="1"/>
</dbReference>
<keyword evidence="13 14" id="KW-0395">Inflammatory response</keyword>
<evidence type="ECO:0000256" key="2">
    <source>
        <dbReference type="ARBA" id="ARBA00009634"/>
    </source>
</evidence>
<dbReference type="SMART" id="SM00255">
    <property type="entry name" value="TIR"/>
    <property type="match status" value="1"/>
</dbReference>
<keyword evidence="6 16" id="KW-0732">Signal</keyword>
<evidence type="ECO:0000256" key="4">
    <source>
        <dbReference type="ARBA" id="ARBA00022614"/>
    </source>
</evidence>
<sequence>MRDHLELLLGVVLVTGPALGISPCSFDHGVALYRFCNLTQVPHIPPTMKILLLSFNSIRTITPTSFPFLEQLQLLELGTQFTPLTIEKEAFRNLPNLSILDLGRSQISFLHPDAFQGLPHLVELRLFYCGLSDTVLKGGYFRNLDSLAHLDLSKNQIGSLHLHPSFRELNALKSIDFSLNQVASVCERELKPLQGKVLSFFSLASNNLYSRISVDWSKCMNPFKNMVLDTLDVSDNGWAVDTMRNFSNAINGSEIFSLVLSHHIMGSGFGFHNLKDPDQSTFAGLARSSLIKLDLSHGFIFSLNVRLFETLTELKVLNLAHNKINKIVEGAFYGLDRLQVLNLSHNLLGELYNSNFNGLPRVAYVDLRKNHIGIIQDQTFKSLGSLKTLDLRDNALETIHIIPSIPTIYLGGNKLVKLSHISLVADIIHLAENRLENLADLYFLLQVPHLQILILNQNRLSSCSPSPAPAESLSLEQLFLGENMLQLAWETGFCWDVFKGLPHLQFLYLNNNHLSFLPPGVFSGLAALRELYLNFNRLTSLSPGDLPAQLEFLDVSWNQLLAPDPAVFASLRAVDLRHNQFICACELSAFISWLNHTNATLRGAPADRYCMFPEAFAGVPLDSISTDGCDEEKAFQALKWSLFISVTVMLTLVLVTSLGAAKFRGVCFMCYKRAQRLLFGVSPQRLELDRYKYDAYLCFSSKDFEWVQSALLVRLDTQYSDQNRFSLCFEERDFVPGENHVVNIQDAVWSSRKIVCLVSRHFLRDGWCLEAFSYAQSRCLADLRSALIVVVVGSLSQYQLMKHRPLQGFIQKQQYLRWPEDMQDVEWFLNKLSREILKKEKKQKRGSSIPLQTVATIS</sequence>
<keyword evidence="11 14" id="KW-0675">Receptor</keyword>
<keyword evidence="3 14" id="KW-0399">Innate immunity</keyword>
<organism evidence="18 19">
    <name type="scientific">Echinops telfairi</name>
    <name type="common">Lesser hedgehog tenrec</name>
    <dbReference type="NCBI Taxonomy" id="9371"/>
    <lineage>
        <taxon>Eukaryota</taxon>
        <taxon>Metazoa</taxon>
        <taxon>Chordata</taxon>
        <taxon>Craniata</taxon>
        <taxon>Vertebrata</taxon>
        <taxon>Euteleostomi</taxon>
        <taxon>Mammalia</taxon>
        <taxon>Eutheria</taxon>
        <taxon>Afrotheria</taxon>
        <taxon>Tenrecidae</taxon>
        <taxon>Tenrecinae</taxon>
        <taxon>Echinops</taxon>
    </lineage>
</organism>
<dbReference type="PROSITE" id="PS50104">
    <property type="entry name" value="TIR"/>
    <property type="match status" value="1"/>
</dbReference>
<dbReference type="InterPro" id="IPR000157">
    <property type="entry name" value="TIR_dom"/>
</dbReference>
<dbReference type="Pfam" id="PF13855">
    <property type="entry name" value="LRR_8"/>
    <property type="match status" value="4"/>
</dbReference>
<dbReference type="InterPro" id="IPR032675">
    <property type="entry name" value="LRR_dom_sf"/>
</dbReference>
<dbReference type="InterPro" id="IPR003591">
    <property type="entry name" value="Leu-rich_rpt_typical-subtyp"/>
</dbReference>
<keyword evidence="9 15" id="KW-1133">Transmembrane helix</keyword>
<feature type="domain" description="TIR" evidence="17">
    <location>
        <begin position="691"/>
        <end position="836"/>
    </location>
</feature>
<keyword evidence="10 15" id="KW-0472">Membrane</keyword>
<gene>
    <name evidence="19" type="primary">TLR5</name>
</gene>
<feature type="signal peptide" evidence="16">
    <location>
        <begin position="1"/>
        <end position="20"/>
    </location>
</feature>
<evidence type="ECO:0000256" key="6">
    <source>
        <dbReference type="ARBA" id="ARBA00022729"/>
    </source>
</evidence>
<evidence type="ECO:0000256" key="11">
    <source>
        <dbReference type="ARBA" id="ARBA00023170"/>
    </source>
</evidence>
<dbReference type="InterPro" id="IPR001611">
    <property type="entry name" value="Leu-rich_rpt"/>
</dbReference>
<dbReference type="InterPro" id="IPR035897">
    <property type="entry name" value="Toll_tir_struct_dom_sf"/>
</dbReference>
<name>A0ABM0IH80_ECHTE</name>
<protein>
    <submittedName>
        <fullName evidence="19">Toll-like receptor 5</fullName>
    </submittedName>
</protein>
<dbReference type="SUPFAM" id="SSF52200">
    <property type="entry name" value="Toll/Interleukin receptor TIR domain"/>
    <property type="match status" value="1"/>
</dbReference>
<dbReference type="PANTHER" id="PTHR24365:SF525">
    <property type="entry name" value="TOLL-LIKE RECEPTOR 5"/>
    <property type="match status" value="1"/>
</dbReference>
<evidence type="ECO:0000313" key="19">
    <source>
        <dbReference type="RefSeq" id="XP_004699989.1"/>
    </source>
</evidence>
<dbReference type="PANTHER" id="PTHR24365">
    <property type="entry name" value="TOLL-LIKE RECEPTOR"/>
    <property type="match status" value="1"/>
</dbReference>
<dbReference type="SUPFAM" id="SSF52058">
    <property type="entry name" value="L domain-like"/>
    <property type="match status" value="2"/>
</dbReference>
<evidence type="ECO:0000256" key="12">
    <source>
        <dbReference type="ARBA" id="ARBA00023180"/>
    </source>
</evidence>
<dbReference type="InterPro" id="IPR017241">
    <property type="entry name" value="Toll-like_receptor"/>
</dbReference>
<dbReference type="SMART" id="SM00369">
    <property type="entry name" value="LRR_TYP"/>
    <property type="match status" value="10"/>
</dbReference>
<keyword evidence="12" id="KW-0325">Glycoprotein</keyword>
<evidence type="ECO:0000259" key="17">
    <source>
        <dbReference type="PROSITE" id="PS50104"/>
    </source>
</evidence>
<keyword evidence="8 14" id="KW-0391">Immunity</keyword>
<keyword evidence="18" id="KW-1185">Reference proteome</keyword>
<dbReference type="Gene3D" id="3.80.10.10">
    <property type="entry name" value="Ribonuclease Inhibitor"/>
    <property type="match status" value="3"/>
</dbReference>
<evidence type="ECO:0000256" key="15">
    <source>
        <dbReference type="SAM" id="Phobius"/>
    </source>
</evidence>
<evidence type="ECO:0000256" key="10">
    <source>
        <dbReference type="ARBA" id="ARBA00023136"/>
    </source>
</evidence>
<accession>A0ABM0IH80</accession>
<evidence type="ECO:0000256" key="7">
    <source>
        <dbReference type="ARBA" id="ARBA00022737"/>
    </source>
</evidence>